<dbReference type="Pfam" id="PF12832">
    <property type="entry name" value="MFS_1_like"/>
    <property type="match status" value="1"/>
</dbReference>
<feature type="transmembrane region" description="Helical" evidence="6">
    <location>
        <begin position="431"/>
        <end position="449"/>
    </location>
</feature>
<dbReference type="PANTHER" id="PTHR16172:SF27">
    <property type="entry name" value="FI19426P1"/>
    <property type="match status" value="1"/>
</dbReference>
<comment type="subcellular location">
    <subcellularLocation>
        <location evidence="1">Membrane</location>
        <topology evidence="1">Multi-pass membrane protein</topology>
    </subcellularLocation>
</comment>
<dbReference type="EMBL" id="OU892278">
    <property type="protein sequence ID" value="CAG9765500.1"/>
    <property type="molecule type" value="Genomic_DNA"/>
</dbReference>
<feature type="transmembrane region" description="Helical" evidence="6">
    <location>
        <begin position="525"/>
        <end position="550"/>
    </location>
</feature>
<feature type="transmembrane region" description="Helical" evidence="6">
    <location>
        <begin position="356"/>
        <end position="375"/>
    </location>
</feature>
<gene>
    <name evidence="8" type="ORF">CEUTPL_LOCUS6104</name>
</gene>
<dbReference type="Proteomes" id="UP001152799">
    <property type="component" value="Chromosome 2"/>
</dbReference>
<evidence type="ECO:0000259" key="7">
    <source>
        <dbReference type="Pfam" id="PF12832"/>
    </source>
</evidence>
<feature type="transmembrane region" description="Helical" evidence="6">
    <location>
        <begin position="85"/>
        <end position="104"/>
    </location>
</feature>
<evidence type="ECO:0000256" key="4">
    <source>
        <dbReference type="ARBA" id="ARBA00022989"/>
    </source>
</evidence>
<feature type="transmembrane region" description="Helical" evidence="6">
    <location>
        <begin position="45"/>
        <end position="64"/>
    </location>
</feature>
<feature type="transmembrane region" description="Helical" evidence="6">
    <location>
        <begin position="316"/>
        <end position="344"/>
    </location>
</feature>
<evidence type="ECO:0000256" key="5">
    <source>
        <dbReference type="ARBA" id="ARBA00023136"/>
    </source>
</evidence>
<keyword evidence="9" id="KW-1185">Reference proteome</keyword>
<evidence type="ECO:0000256" key="3">
    <source>
        <dbReference type="ARBA" id="ARBA00022692"/>
    </source>
</evidence>
<dbReference type="InterPro" id="IPR024989">
    <property type="entry name" value="MFS_assoc_dom"/>
</dbReference>
<evidence type="ECO:0000313" key="9">
    <source>
        <dbReference type="Proteomes" id="UP001152799"/>
    </source>
</evidence>
<dbReference type="InterPro" id="IPR036259">
    <property type="entry name" value="MFS_trans_sf"/>
</dbReference>
<sequence length="665" mass="72934">MNTMGLNPNLITLKCVLFLFFGALGALLPFIPNHITKLGLPRNEAIIISAIAPLIALIGPLVAAPLSDRLAGGAVGGPRSKTGRYLRVMISTCCVLATIFYWLLTLVPPVMTRSPEVSFMCDESGGFILQDKCGGERPCYDWGSRKGVVLVKNCIFSCNTSTSYKGETTTAAPLEDASPEYADYYDGAINIINEPEGVAPPQNPADYLPEPYPHLCFKNASDNDVCEVYTEFFSIKLMLGLTASLELQDNTTEDVCKYPFDEPFHCRIPTKKADELRRDSGDPNCNPVVTCAIQDPYNNSNSLLKQSQCGYNNISYWLYLFIKSFADIFVAAAVTLLATAVVIATRETSTGRGDIGKQYACAALGFGLFAPIIGGCADGRFFEAAICFTVLMALAVIILLVDEKMPLSPPEWWWHTRCGLLALPMSAVRSYGLETAALAAILFSLGVFWNSIDSFLPWHIAKLSAGTSLIIGLTITVGAIPAVLFLIFAEKIVDYCGHSNILIFCFVNYILHHLALLLIDTSNPAPYLLLCEFLEIFTLHVMYVTAVLYLRHLVPRKLTACGQALPVIAHFCLGRFVGAFLGGTAHDEYPYNFTRVHQAFTIAAAIVAFIYYCAYHFYLKPKCAAPVHLPPDPAPAIIQSMNGNGSYTPLRVYHNSKSKKGHFRY</sequence>
<dbReference type="SUPFAM" id="SSF103473">
    <property type="entry name" value="MFS general substrate transporter"/>
    <property type="match status" value="2"/>
</dbReference>
<dbReference type="InterPro" id="IPR051717">
    <property type="entry name" value="MFS_MFSD6"/>
</dbReference>
<proteinExistence type="inferred from homology"/>
<feature type="domain" description="Major facilitator superfamily associated" evidence="7">
    <location>
        <begin position="10"/>
        <end position="589"/>
    </location>
</feature>
<feature type="transmembrane region" description="Helical" evidence="6">
    <location>
        <begin position="381"/>
        <end position="401"/>
    </location>
</feature>
<dbReference type="GO" id="GO:0016020">
    <property type="term" value="C:membrane"/>
    <property type="evidence" value="ECO:0007669"/>
    <property type="project" value="UniProtKB-SubCell"/>
</dbReference>
<keyword evidence="3 6" id="KW-0812">Transmembrane</keyword>
<feature type="transmembrane region" description="Helical" evidence="6">
    <location>
        <begin position="469"/>
        <end position="489"/>
    </location>
</feature>
<accession>A0A9N9MNM7</accession>
<dbReference type="PANTHER" id="PTHR16172">
    <property type="entry name" value="MAJOR FACILITATOR SUPERFAMILY DOMAIN-CONTAINING PROTEIN 6-LIKE"/>
    <property type="match status" value="1"/>
</dbReference>
<feature type="transmembrane region" description="Helical" evidence="6">
    <location>
        <begin position="596"/>
        <end position="614"/>
    </location>
</feature>
<evidence type="ECO:0000256" key="6">
    <source>
        <dbReference type="SAM" id="Phobius"/>
    </source>
</evidence>
<dbReference type="OrthoDB" id="6414167at2759"/>
<reference evidence="8" key="1">
    <citation type="submission" date="2022-01" db="EMBL/GenBank/DDBJ databases">
        <authorList>
            <person name="King R."/>
        </authorList>
    </citation>
    <scope>NUCLEOTIDE SEQUENCE</scope>
</reference>
<keyword evidence="5 6" id="KW-0472">Membrane</keyword>
<protein>
    <recommendedName>
        <fullName evidence="7">Major facilitator superfamily associated domain-containing protein</fullName>
    </recommendedName>
</protein>
<feature type="transmembrane region" description="Helical" evidence="6">
    <location>
        <begin position="501"/>
        <end position="519"/>
    </location>
</feature>
<evidence type="ECO:0000313" key="8">
    <source>
        <dbReference type="EMBL" id="CAG9765500.1"/>
    </source>
</evidence>
<evidence type="ECO:0000256" key="1">
    <source>
        <dbReference type="ARBA" id="ARBA00004141"/>
    </source>
</evidence>
<organism evidence="8 9">
    <name type="scientific">Ceutorhynchus assimilis</name>
    <name type="common">cabbage seed weevil</name>
    <dbReference type="NCBI Taxonomy" id="467358"/>
    <lineage>
        <taxon>Eukaryota</taxon>
        <taxon>Metazoa</taxon>
        <taxon>Ecdysozoa</taxon>
        <taxon>Arthropoda</taxon>
        <taxon>Hexapoda</taxon>
        <taxon>Insecta</taxon>
        <taxon>Pterygota</taxon>
        <taxon>Neoptera</taxon>
        <taxon>Endopterygota</taxon>
        <taxon>Coleoptera</taxon>
        <taxon>Polyphaga</taxon>
        <taxon>Cucujiformia</taxon>
        <taxon>Curculionidae</taxon>
        <taxon>Ceutorhynchinae</taxon>
        <taxon>Ceutorhynchus</taxon>
    </lineage>
</organism>
<name>A0A9N9MNM7_9CUCU</name>
<evidence type="ECO:0000256" key="2">
    <source>
        <dbReference type="ARBA" id="ARBA00005241"/>
    </source>
</evidence>
<dbReference type="Gene3D" id="1.20.1250.20">
    <property type="entry name" value="MFS general substrate transporter like domains"/>
    <property type="match status" value="2"/>
</dbReference>
<comment type="similarity">
    <text evidence="2">Belongs to the major facilitator superfamily. MFSD6 family.</text>
</comment>
<dbReference type="AlphaFoldDB" id="A0A9N9MNM7"/>
<feature type="transmembrane region" description="Helical" evidence="6">
    <location>
        <begin position="562"/>
        <end position="584"/>
    </location>
</feature>
<keyword evidence="4 6" id="KW-1133">Transmembrane helix</keyword>